<evidence type="ECO:0000313" key="7">
    <source>
        <dbReference type="EMBL" id="ETX05155.1"/>
    </source>
</evidence>
<dbReference type="CDD" id="cd03479">
    <property type="entry name" value="Rieske_RO_Alpha_PhDO_like"/>
    <property type="match status" value="1"/>
</dbReference>
<dbReference type="InterPro" id="IPR036922">
    <property type="entry name" value="Rieske_2Fe-2S_sf"/>
</dbReference>
<dbReference type="Gene3D" id="2.102.10.10">
    <property type="entry name" value="Rieske [2Fe-2S] iron-sulphur domain"/>
    <property type="match status" value="1"/>
</dbReference>
<dbReference type="SUPFAM" id="SSF50022">
    <property type="entry name" value="ISP domain"/>
    <property type="match status" value="1"/>
</dbReference>
<comment type="caution">
    <text evidence="7">The sequence shown here is derived from an EMBL/GenBank/DDBJ whole genome shotgun (WGS) entry which is preliminary data.</text>
</comment>
<dbReference type="PROSITE" id="PS51296">
    <property type="entry name" value="RIESKE"/>
    <property type="match status" value="1"/>
</dbReference>
<evidence type="ECO:0000313" key="8">
    <source>
        <dbReference type="Proteomes" id="UP000019140"/>
    </source>
</evidence>
<dbReference type="Pfam" id="PF00355">
    <property type="entry name" value="Rieske"/>
    <property type="match status" value="1"/>
</dbReference>
<gene>
    <name evidence="7" type="ORF">ETSY2_24665</name>
</gene>
<dbReference type="GO" id="GO:0016491">
    <property type="term" value="F:oxidoreductase activity"/>
    <property type="evidence" value="ECO:0007669"/>
    <property type="project" value="UniProtKB-KW"/>
</dbReference>
<evidence type="ECO:0000256" key="2">
    <source>
        <dbReference type="ARBA" id="ARBA00022723"/>
    </source>
</evidence>
<feature type="domain" description="Rieske" evidence="6">
    <location>
        <begin position="27"/>
        <end position="134"/>
    </location>
</feature>
<dbReference type="GO" id="GO:0046872">
    <property type="term" value="F:metal ion binding"/>
    <property type="evidence" value="ECO:0007669"/>
    <property type="project" value="UniProtKB-KW"/>
</dbReference>
<accession>W4M4M5</accession>
<organism evidence="7 8">
    <name type="scientific">Candidatus Entotheonella gemina</name>
    <dbReference type="NCBI Taxonomy" id="1429439"/>
    <lineage>
        <taxon>Bacteria</taxon>
        <taxon>Pseudomonadati</taxon>
        <taxon>Nitrospinota/Tectimicrobiota group</taxon>
        <taxon>Candidatus Tectimicrobiota</taxon>
        <taxon>Candidatus Entotheonellia</taxon>
        <taxon>Candidatus Entotheonellales</taxon>
        <taxon>Candidatus Entotheonellaceae</taxon>
        <taxon>Candidatus Entotheonella</taxon>
    </lineage>
</organism>
<keyword evidence="2" id="KW-0479">Metal-binding</keyword>
<dbReference type="GO" id="GO:0051537">
    <property type="term" value="F:2 iron, 2 sulfur cluster binding"/>
    <property type="evidence" value="ECO:0007669"/>
    <property type="project" value="UniProtKB-KW"/>
</dbReference>
<keyword evidence="8" id="KW-1185">Reference proteome</keyword>
<feature type="non-terminal residue" evidence="7">
    <location>
        <position position="175"/>
    </location>
</feature>
<dbReference type="EMBL" id="AZHX01001030">
    <property type="protein sequence ID" value="ETX05155.1"/>
    <property type="molecule type" value="Genomic_DNA"/>
</dbReference>
<protein>
    <recommendedName>
        <fullName evidence="6">Rieske domain-containing protein</fullName>
    </recommendedName>
</protein>
<sequence>MLTKEDNDRLTQVGAGTPLGQTMRRYWIPALLSWELPEPDCPPVRVKLLGEDLVAFKDTEGRIGLLEELCPHRLASLYFGRNEECGLRCVYHGWKFDVEGQCVGMMNEPAENDFKHKIRTQAYPTIEAGGMIWAYMGPPEQRPPAPNFLWTQMPETHRHVTKVIQECNWLQALEG</sequence>
<proteinExistence type="predicted"/>
<dbReference type="PANTHER" id="PTHR21266">
    <property type="entry name" value="IRON-SULFUR DOMAIN CONTAINING PROTEIN"/>
    <property type="match status" value="1"/>
</dbReference>
<dbReference type="AlphaFoldDB" id="W4M4M5"/>
<dbReference type="InterPro" id="IPR050584">
    <property type="entry name" value="Cholesterol_7-desaturase"/>
</dbReference>
<evidence type="ECO:0000256" key="4">
    <source>
        <dbReference type="ARBA" id="ARBA00023004"/>
    </source>
</evidence>
<keyword evidence="3" id="KW-0560">Oxidoreductase</keyword>
<keyword evidence="1" id="KW-0001">2Fe-2S</keyword>
<evidence type="ECO:0000256" key="1">
    <source>
        <dbReference type="ARBA" id="ARBA00022714"/>
    </source>
</evidence>
<reference evidence="7 8" key="1">
    <citation type="journal article" date="2014" name="Nature">
        <title>An environmental bacterial taxon with a large and distinct metabolic repertoire.</title>
        <authorList>
            <person name="Wilson M.C."/>
            <person name="Mori T."/>
            <person name="Ruckert C."/>
            <person name="Uria A.R."/>
            <person name="Helf M.J."/>
            <person name="Takada K."/>
            <person name="Gernert C."/>
            <person name="Steffens U.A."/>
            <person name="Heycke N."/>
            <person name="Schmitt S."/>
            <person name="Rinke C."/>
            <person name="Helfrich E.J."/>
            <person name="Brachmann A.O."/>
            <person name="Gurgui C."/>
            <person name="Wakimoto T."/>
            <person name="Kracht M."/>
            <person name="Crusemann M."/>
            <person name="Hentschel U."/>
            <person name="Abe I."/>
            <person name="Matsunaga S."/>
            <person name="Kalinowski J."/>
            <person name="Takeyama H."/>
            <person name="Piel J."/>
        </authorList>
    </citation>
    <scope>NUCLEOTIDE SEQUENCE [LARGE SCALE GENOMIC DNA]</scope>
    <source>
        <strain evidence="8">TSY2</strain>
    </source>
</reference>
<dbReference type="Proteomes" id="UP000019140">
    <property type="component" value="Unassembled WGS sequence"/>
</dbReference>
<evidence type="ECO:0000256" key="5">
    <source>
        <dbReference type="ARBA" id="ARBA00023014"/>
    </source>
</evidence>
<dbReference type="InterPro" id="IPR017941">
    <property type="entry name" value="Rieske_2Fe-2S"/>
</dbReference>
<keyword evidence="5" id="KW-0411">Iron-sulfur</keyword>
<name>W4M4M5_9BACT</name>
<keyword evidence="4" id="KW-0408">Iron</keyword>
<evidence type="ECO:0000259" key="6">
    <source>
        <dbReference type="PROSITE" id="PS51296"/>
    </source>
</evidence>
<dbReference type="PANTHER" id="PTHR21266:SF59">
    <property type="entry name" value="BLR4922 PROTEIN"/>
    <property type="match status" value="1"/>
</dbReference>
<dbReference type="HOGENOM" id="CLU_1543216_0_0_7"/>
<evidence type="ECO:0000256" key="3">
    <source>
        <dbReference type="ARBA" id="ARBA00023002"/>
    </source>
</evidence>